<dbReference type="PANTHER" id="PTHR33332">
    <property type="entry name" value="REVERSE TRANSCRIPTASE DOMAIN-CONTAINING PROTEIN"/>
    <property type="match status" value="1"/>
</dbReference>
<comment type="caution">
    <text evidence="2">The sequence shown here is derived from an EMBL/GenBank/DDBJ whole genome shotgun (WGS) entry which is preliminary data.</text>
</comment>
<keyword evidence="2" id="KW-0808">Transferase</keyword>
<gene>
    <name evidence="2" type="ORF">QE152_g6334</name>
</gene>
<evidence type="ECO:0000313" key="3">
    <source>
        <dbReference type="Proteomes" id="UP001458880"/>
    </source>
</evidence>
<dbReference type="EMBL" id="JASPKY010000041">
    <property type="protein sequence ID" value="KAK9746160.1"/>
    <property type="molecule type" value="Genomic_DNA"/>
</dbReference>
<evidence type="ECO:0000313" key="2">
    <source>
        <dbReference type="EMBL" id="KAK9746160.1"/>
    </source>
</evidence>
<proteinExistence type="predicted"/>
<keyword evidence="3" id="KW-1185">Reference proteome</keyword>
<dbReference type="GO" id="GO:0003964">
    <property type="term" value="F:RNA-directed DNA polymerase activity"/>
    <property type="evidence" value="ECO:0007669"/>
    <property type="project" value="UniProtKB-KW"/>
</dbReference>
<dbReference type="AlphaFoldDB" id="A0AAW1MHG5"/>
<sequence length="107" mass="12393">MKTRLLSFLERTKLLTDAQHGYRSERSTLTAAISLVENILNARDDDQSAKLVLYDLSKAFDTVPHDILLHKLNFYGIRGTAWKRCNPTCKNGNKRYYGIVYTRQRIT</sequence>
<reference evidence="2 3" key="1">
    <citation type="journal article" date="2024" name="BMC Genomics">
        <title>De novo assembly and annotation of Popillia japonica's genome with initial clues to its potential as an invasive pest.</title>
        <authorList>
            <person name="Cucini C."/>
            <person name="Boschi S."/>
            <person name="Funari R."/>
            <person name="Cardaioli E."/>
            <person name="Iannotti N."/>
            <person name="Marturano G."/>
            <person name="Paoli F."/>
            <person name="Bruttini M."/>
            <person name="Carapelli A."/>
            <person name="Frati F."/>
            <person name="Nardi F."/>
        </authorList>
    </citation>
    <scope>NUCLEOTIDE SEQUENCE [LARGE SCALE GENOMIC DNA]</scope>
    <source>
        <strain evidence="2">DMR45628</strain>
    </source>
</reference>
<dbReference type="InterPro" id="IPR000477">
    <property type="entry name" value="RT_dom"/>
</dbReference>
<dbReference type="Pfam" id="PF00078">
    <property type="entry name" value="RVT_1"/>
    <property type="match status" value="1"/>
</dbReference>
<keyword evidence="2" id="KW-0695">RNA-directed DNA polymerase</keyword>
<accession>A0AAW1MHG5</accession>
<feature type="domain" description="Reverse transcriptase" evidence="1">
    <location>
        <begin position="5"/>
        <end position="92"/>
    </location>
</feature>
<evidence type="ECO:0000259" key="1">
    <source>
        <dbReference type="Pfam" id="PF00078"/>
    </source>
</evidence>
<dbReference type="Proteomes" id="UP001458880">
    <property type="component" value="Unassembled WGS sequence"/>
</dbReference>
<keyword evidence="2" id="KW-0548">Nucleotidyltransferase</keyword>
<name>A0AAW1MHG5_POPJA</name>
<organism evidence="2 3">
    <name type="scientific">Popillia japonica</name>
    <name type="common">Japanese beetle</name>
    <dbReference type="NCBI Taxonomy" id="7064"/>
    <lineage>
        <taxon>Eukaryota</taxon>
        <taxon>Metazoa</taxon>
        <taxon>Ecdysozoa</taxon>
        <taxon>Arthropoda</taxon>
        <taxon>Hexapoda</taxon>
        <taxon>Insecta</taxon>
        <taxon>Pterygota</taxon>
        <taxon>Neoptera</taxon>
        <taxon>Endopterygota</taxon>
        <taxon>Coleoptera</taxon>
        <taxon>Polyphaga</taxon>
        <taxon>Scarabaeiformia</taxon>
        <taxon>Scarabaeidae</taxon>
        <taxon>Rutelinae</taxon>
        <taxon>Popillia</taxon>
    </lineage>
</organism>
<protein>
    <submittedName>
        <fullName evidence="2">Reverse transcriptase (RNA-dependent DNA polymerase)</fullName>
    </submittedName>
</protein>